<reference evidence="2" key="1">
    <citation type="submission" date="2017-09" db="EMBL/GenBank/DDBJ databases">
        <title>Depth-based differentiation of microbial function through sediment-hosted aquifers and enrichment of novel symbionts in the deep terrestrial subsurface.</title>
        <authorList>
            <person name="Probst A.J."/>
            <person name="Ladd B."/>
            <person name="Jarett J.K."/>
            <person name="Geller-Mcgrath D.E."/>
            <person name="Sieber C.M.K."/>
            <person name="Emerson J.B."/>
            <person name="Anantharaman K."/>
            <person name="Thomas B.C."/>
            <person name="Malmstrom R."/>
            <person name="Stieglmeier M."/>
            <person name="Klingl A."/>
            <person name="Woyke T."/>
            <person name="Ryan C.M."/>
            <person name="Banfield J.F."/>
        </authorList>
    </citation>
    <scope>NUCLEOTIDE SEQUENCE [LARGE SCALE GENOMIC DNA]</scope>
</reference>
<dbReference type="Proteomes" id="UP000230556">
    <property type="component" value="Unassembled WGS sequence"/>
</dbReference>
<comment type="caution">
    <text evidence="1">The sequence shown here is derived from an EMBL/GenBank/DDBJ whole genome shotgun (WGS) entry which is preliminary data.</text>
</comment>
<accession>A0A2M7FM15</accession>
<dbReference type="AlphaFoldDB" id="A0A2M7FM15"/>
<evidence type="ECO:0000313" key="1">
    <source>
        <dbReference type="EMBL" id="PIW06720.1"/>
    </source>
</evidence>
<protein>
    <submittedName>
        <fullName evidence="1">Uncharacterized protein</fullName>
    </submittedName>
</protein>
<name>A0A2M7FM15_9BACT</name>
<evidence type="ECO:0000313" key="2">
    <source>
        <dbReference type="Proteomes" id="UP000230556"/>
    </source>
</evidence>
<sequence length="66" mass="8073">MAICFLLSRYVYKYIKERREKRRKKMEIHTDFLVWYYQLRLVGYLGLAPNLEIEAANTGENQMLER</sequence>
<gene>
    <name evidence="1" type="ORF">COW38_04440</name>
</gene>
<dbReference type="EMBL" id="PFFO01000198">
    <property type="protein sequence ID" value="PIW06720.1"/>
    <property type="molecule type" value="Genomic_DNA"/>
</dbReference>
<feature type="non-terminal residue" evidence="1">
    <location>
        <position position="66"/>
    </location>
</feature>
<organism evidence="1 2">
    <name type="scientific">Candidatus Collierbacteria bacterium CG17_big_fil_post_rev_8_21_14_2_50_45_7</name>
    <dbReference type="NCBI Taxonomy" id="1974536"/>
    <lineage>
        <taxon>Bacteria</taxon>
        <taxon>Candidatus Collieribacteriota</taxon>
    </lineage>
</organism>
<proteinExistence type="predicted"/>